<dbReference type="InterPro" id="IPR013833">
    <property type="entry name" value="Cyt_c_oxidase_su3_a-hlx"/>
</dbReference>
<evidence type="ECO:0000256" key="8">
    <source>
        <dbReference type="SAM" id="Phobius"/>
    </source>
</evidence>
<dbReference type="AlphaFoldDB" id="A0A6F9E0U5"/>
<gene>
    <name evidence="10" type="primary">ctaE</name>
    <name evidence="10" type="ORF">COOX1_0864</name>
</gene>
<dbReference type="GO" id="GO:0005886">
    <property type="term" value="C:plasma membrane"/>
    <property type="evidence" value="ECO:0007669"/>
    <property type="project" value="UniProtKB-SubCell"/>
</dbReference>
<proteinExistence type="inferred from homology"/>
<keyword evidence="4 7" id="KW-0812">Transmembrane</keyword>
<dbReference type="GO" id="GO:0016491">
    <property type="term" value="F:oxidoreductase activity"/>
    <property type="evidence" value="ECO:0007669"/>
    <property type="project" value="UniProtKB-KW"/>
</dbReference>
<organism evidence="10 11">
    <name type="scientific">Kyrpidia spormannii</name>
    <dbReference type="NCBI Taxonomy" id="2055160"/>
    <lineage>
        <taxon>Bacteria</taxon>
        <taxon>Bacillati</taxon>
        <taxon>Bacillota</taxon>
        <taxon>Bacilli</taxon>
        <taxon>Bacillales</taxon>
        <taxon>Alicyclobacillaceae</taxon>
        <taxon>Kyrpidia</taxon>
    </lineage>
</organism>
<dbReference type="InterPro" id="IPR035973">
    <property type="entry name" value="Cyt_c_oxidase_su3-like_sf"/>
</dbReference>
<comment type="subcellular location">
    <subcellularLocation>
        <location evidence="1 7">Cell membrane</location>
        <topology evidence="1 7">Multi-pass membrane protein</topology>
    </subcellularLocation>
</comment>
<dbReference type="EC" id="1.9.3.1" evidence="10"/>
<keyword evidence="6 8" id="KW-0472">Membrane</keyword>
<keyword evidence="10" id="KW-0560">Oxidoreductase</keyword>
<sequence>MEAMETQARLVNVGDRLELGPETATLEGKNKVLGFWVFLGGECALFASLFATYLTLRGQTLNGPTAQELFHLPIIGLATILLLTSSLTGVLGINAMHRGNLRSLLRWLGVTVLLGLGFLAVQVVEFITYAGEGFGFGTSAFSSAFFTLVGFHGGHVAFGVIWISILILQLKRSGITTRKAPKVFIASLYWHFVDVVWVFIFTVVYLMGILGIA</sequence>
<dbReference type="PANTHER" id="PTHR11403:SF9">
    <property type="entry name" value="CYTOCHROME C OXIDASE SUBUNIT 3"/>
    <property type="match status" value="1"/>
</dbReference>
<dbReference type="Gene3D" id="1.20.120.80">
    <property type="entry name" value="Cytochrome c oxidase, subunit III, four-helix bundle"/>
    <property type="match status" value="1"/>
</dbReference>
<dbReference type="PROSITE" id="PS50253">
    <property type="entry name" value="COX3"/>
    <property type="match status" value="1"/>
</dbReference>
<evidence type="ECO:0000256" key="5">
    <source>
        <dbReference type="ARBA" id="ARBA00022989"/>
    </source>
</evidence>
<accession>A0A6F9E0U5</accession>
<protein>
    <submittedName>
        <fullName evidence="10">Cytochrome caa3 oxidase (Subunit III)</fullName>
        <ecNumber evidence="10">1.9.3.1</ecNumber>
    </submittedName>
</protein>
<dbReference type="FunFam" id="1.20.120.80:FF:000001">
    <property type="entry name" value="Cytochrome (Ubi)quinol oxidase subunit III"/>
    <property type="match status" value="1"/>
</dbReference>
<evidence type="ECO:0000256" key="1">
    <source>
        <dbReference type="ARBA" id="ARBA00004651"/>
    </source>
</evidence>
<dbReference type="CDD" id="cd02863">
    <property type="entry name" value="Ubiquinol_oxidase_III"/>
    <property type="match status" value="1"/>
</dbReference>
<feature type="domain" description="Heme-copper oxidase subunit III family profile" evidence="9">
    <location>
        <begin position="33"/>
        <end position="209"/>
    </location>
</feature>
<dbReference type="Pfam" id="PF00510">
    <property type="entry name" value="COX3"/>
    <property type="match status" value="1"/>
</dbReference>
<comment type="similarity">
    <text evidence="2 7">Belongs to the cytochrome c oxidase subunit 3 family.</text>
</comment>
<evidence type="ECO:0000313" key="11">
    <source>
        <dbReference type="Proteomes" id="UP000502196"/>
    </source>
</evidence>
<name>A0A6F9E0U5_9BACL</name>
<evidence type="ECO:0000256" key="6">
    <source>
        <dbReference type="ARBA" id="ARBA00023136"/>
    </source>
</evidence>
<evidence type="ECO:0000256" key="3">
    <source>
        <dbReference type="ARBA" id="ARBA00022475"/>
    </source>
</evidence>
<evidence type="ECO:0000256" key="7">
    <source>
        <dbReference type="RuleBase" id="RU003376"/>
    </source>
</evidence>
<dbReference type="InterPro" id="IPR024791">
    <property type="entry name" value="Cyt_c/ubiquinol_Oxase_su3"/>
</dbReference>
<feature type="transmembrane region" description="Helical" evidence="8">
    <location>
        <begin position="105"/>
        <end position="124"/>
    </location>
</feature>
<dbReference type="RefSeq" id="WP_414467655.1">
    <property type="nucleotide sequence ID" value="NZ_CP047971.1"/>
</dbReference>
<dbReference type="GO" id="GO:0004129">
    <property type="term" value="F:cytochrome-c oxidase activity"/>
    <property type="evidence" value="ECO:0007669"/>
    <property type="project" value="InterPro"/>
</dbReference>
<dbReference type="Proteomes" id="UP000502196">
    <property type="component" value="Chromosome"/>
</dbReference>
<feature type="transmembrane region" description="Helical" evidence="8">
    <location>
        <begin position="188"/>
        <end position="212"/>
    </location>
</feature>
<feature type="transmembrane region" description="Helical" evidence="8">
    <location>
        <begin position="74"/>
        <end position="93"/>
    </location>
</feature>
<keyword evidence="5 8" id="KW-1133">Transmembrane helix</keyword>
<dbReference type="InterPro" id="IPR033946">
    <property type="entry name" value="Ubiquinol_oxase_su3_dom"/>
</dbReference>
<dbReference type="InterPro" id="IPR000298">
    <property type="entry name" value="Cyt_c_oxidase-like_su3"/>
</dbReference>
<reference evidence="10 11" key="1">
    <citation type="submission" date="2020-04" db="EMBL/GenBank/DDBJ databases">
        <authorList>
            <person name="Hogendoorn C."/>
        </authorList>
    </citation>
    <scope>NUCLEOTIDE SEQUENCE [LARGE SCALE GENOMIC DNA]</scope>
    <source>
        <strain evidence="10">COOX1</strain>
    </source>
</reference>
<evidence type="ECO:0000256" key="2">
    <source>
        <dbReference type="ARBA" id="ARBA00010581"/>
    </source>
</evidence>
<feature type="transmembrane region" description="Helical" evidence="8">
    <location>
        <begin position="33"/>
        <end position="54"/>
    </location>
</feature>
<evidence type="ECO:0000256" key="4">
    <source>
        <dbReference type="ARBA" id="ARBA00022692"/>
    </source>
</evidence>
<dbReference type="PANTHER" id="PTHR11403">
    <property type="entry name" value="CYTOCHROME C OXIDASE SUBUNIT III"/>
    <property type="match status" value="1"/>
</dbReference>
<feature type="transmembrane region" description="Helical" evidence="8">
    <location>
        <begin position="144"/>
        <end position="168"/>
    </location>
</feature>
<keyword evidence="3" id="KW-1003">Cell membrane</keyword>
<dbReference type="GO" id="GO:0019646">
    <property type="term" value="P:aerobic electron transport chain"/>
    <property type="evidence" value="ECO:0007669"/>
    <property type="project" value="InterPro"/>
</dbReference>
<evidence type="ECO:0000259" key="9">
    <source>
        <dbReference type="PROSITE" id="PS50253"/>
    </source>
</evidence>
<evidence type="ECO:0000313" key="10">
    <source>
        <dbReference type="EMBL" id="CAB3391343.1"/>
    </source>
</evidence>
<dbReference type="EMBL" id="LR792683">
    <property type="protein sequence ID" value="CAB3391343.1"/>
    <property type="molecule type" value="Genomic_DNA"/>
</dbReference>
<dbReference type="SUPFAM" id="SSF81452">
    <property type="entry name" value="Cytochrome c oxidase subunit III-like"/>
    <property type="match status" value="1"/>
</dbReference>